<dbReference type="GeneID" id="25323307"/>
<dbReference type="EMBL" id="KN847317">
    <property type="protein sequence ID" value="KIW61254.1"/>
    <property type="molecule type" value="Genomic_DNA"/>
</dbReference>
<accession>A0A0D2FM93</accession>
<dbReference type="RefSeq" id="XP_013321838.1">
    <property type="nucleotide sequence ID" value="XM_013466384.1"/>
</dbReference>
<keyword evidence="3" id="KW-1185">Reference proteome</keyword>
<feature type="transmembrane region" description="Helical" evidence="1">
    <location>
        <begin position="556"/>
        <end position="580"/>
    </location>
</feature>
<dbReference type="AlphaFoldDB" id="A0A0D2FM93"/>
<dbReference type="OrthoDB" id="3340520at2759"/>
<evidence type="ECO:0000256" key="1">
    <source>
        <dbReference type="SAM" id="Phobius"/>
    </source>
</evidence>
<keyword evidence="1" id="KW-0472">Membrane</keyword>
<evidence type="ECO:0000313" key="3">
    <source>
        <dbReference type="Proteomes" id="UP000054342"/>
    </source>
</evidence>
<evidence type="ECO:0000313" key="2">
    <source>
        <dbReference type="EMBL" id="KIW61254.1"/>
    </source>
</evidence>
<gene>
    <name evidence="2" type="ORF">PV05_01399</name>
</gene>
<dbReference type="InterPro" id="IPR010775">
    <property type="entry name" value="DUF1365"/>
</dbReference>
<feature type="transmembrane region" description="Helical" evidence="1">
    <location>
        <begin position="592"/>
        <end position="610"/>
    </location>
</feature>
<keyword evidence="1" id="KW-0812">Transmembrane</keyword>
<sequence>MGRLTQYCMHLLPKGTVRNLKAVSFILVLINPEYILSRLSWLATNEYFACAAALCIARGVWCYTLSFSAQTEDTGVDEEVLLSHGFGPRIFECLTTHTRLFPTKHSFSYSYLLVGVPIGWRGSASSILSSDLSTEASRLGKKWFSINAEDYLERCQHSGGLQGKLQDFLKTQDVSSEDYPYAYLVTAPRFCGFSFNPVSFWYLYDDNKRLGAMILEVNNTFDERRTYFLARNPNGEDLESSKFKNHWEKDFHVSPFNDRDGSYSLAATDPFESGTATSIDNNIVLNAPDGKPKIVARVFSTQPGIDPSKMTAVQCLFFVARWWWVGLMTSPRILRQARVLWVKKLQLFYRPEVLQSSIGRTETAEEAKLESFFRGFMHRLADTSRRSINYCPAAGDQRGKSVLIESSAQKFDDKRPENIEVEVKVMTPAFYAEIGRKSDVLEAFERLCFEPAQGRAMVYVSDAHVLREALKLALSRSVRPERTSRLSRLNEGLRSRDSLFCIALKGLKDLCSRVSEEAVPDKPRSFDGFVQSAYPEPDTSVYERTCLRVLLADRLAFGYVGLIYSYVATIWALAVGLTGMHINSLLHGTKDCNGWTLITLGLKLGVMFGLEMLSS</sequence>
<dbReference type="HOGENOM" id="CLU_020424_1_0_1"/>
<dbReference type="Proteomes" id="UP000054342">
    <property type="component" value="Unassembled WGS sequence"/>
</dbReference>
<organism evidence="2 3">
    <name type="scientific">Exophiala xenobiotica</name>
    <dbReference type="NCBI Taxonomy" id="348802"/>
    <lineage>
        <taxon>Eukaryota</taxon>
        <taxon>Fungi</taxon>
        <taxon>Dikarya</taxon>
        <taxon>Ascomycota</taxon>
        <taxon>Pezizomycotina</taxon>
        <taxon>Eurotiomycetes</taxon>
        <taxon>Chaetothyriomycetidae</taxon>
        <taxon>Chaetothyriales</taxon>
        <taxon>Herpotrichiellaceae</taxon>
        <taxon>Exophiala</taxon>
    </lineage>
</organism>
<proteinExistence type="predicted"/>
<dbReference type="PANTHER" id="PTHR33973">
    <property type="entry name" value="OS07G0153300 PROTEIN"/>
    <property type="match status" value="1"/>
</dbReference>
<dbReference type="PANTHER" id="PTHR33973:SF4">
    <property type="entry name" value="OS07G0153300 PROTEIN"/>
    <property type="match status" value="1"/>
</dbReference>
<protein>
    <recommendedName>
        <fullName evidence="4">DUF1365 domain-containing protein</fullName>
    </recommendedName>
</protein>
<dbReference type="Pfam" id="PF07103">
    <property type="entry name" value="DUF1365"/>
    <property type="match status" value="1"/>
</dbReference>
<reference evidence="2 3" key="1">
    <citation type="submission" date="2015-01" db="EMBL/GenBank/DDBJ databases">
        <title>The Genome Sequence of Exophiala xenobiotica CBS118157.</title>
        <authorList>
            <consortium name="The Broad Institute Genomics Platform"/>
            <person name="Cuomo C."/>
            <person name="de Hoog S."/>
            <person name="Gorbushina A."/>
            <person name="Stielow B."/>
            <person name="Teixiera M."/>
            <person name="Abouelleil A."/>
            <person name="Chapman S.B."/>
            <person name="Priest M."/>
            <person name="Young S.K."/>
            <person name="Wortman J."/>
            <person name="Nusbaum C."/>
            <person name="Birren B."/>
        </authorList>
    </citation>
    <scope>NUCLEOTIDE SEQUENCE [LARGE SCALE GENOMIC DNA]</scope>
    <source>
        <strain evidence="2 3">CBS 118157</strain>
    </source>
</reference>
<name>A0A0D2FM93_9EURO</name>
<keyword evidence="1" id="KW-1133">Transmembrane helix</keyword>
<evidence type="ECO:0008006" key="4">
    <source>
        <dbReference type="Google" id="ProtNLM"/>
    </source>
</evidence>